<gene>
    <name evidence="9" type="ORF">BB559_006042</name>
</gene>
<dbReference type="Proteomes" id="UP000245699">
    <property type="component" value="Unassembled WGS sequence"/>
</dbReference>
<dbReference type="InterPro" id="IPR004788">
    <property type="entry name" value="Ribose5P_isomerase_type_A"/>
</dbReference>
<dbReference type="PANTHER" id="PTHR11934:SF0">
    <property type="entry name" value="RIBOSE-5-PHOSPHATE ISOMERASE"/>
    <property type="match status" value="1"/>
</dbReference>
<evidence type="ECO:0000313" key="10">
    <source>
        <dbReference type="Proteomes" id="UP000245699"/>
    </source>
</evidence>
<dbReference type="OrthoDB" id="1555531at2759"/>
<evidence type="ECO:0000313" key="9">
    <source>
        <dbReference type="EMBL" id="PVU87463.1"/>
    </source>
</evidence>
<dbReference type="NCBIfam" id="TIGR00021">
    <property type="entry name" value="rpiA"/>
    <property type="match status" value="1"/>
</dbReference>
<keyword evidence="6" id="KW-0413">Isomerase</keyword>
<evidence type="ECO:0000256" key="8">
    <source>
        <dbReference type="ARBA" id="ARBA00032273"/>
    </source>
</evidence>
<evidence type="ECO:0000256" key="1">
    <source>
        <dbReference type="ARBA" id="ARBA00001713"/>
    </source>
</evidence>
<dbReference type="EC" id="5.3.1.6" evidence="4"/>
<dbReference type="SUPFAM" id="SSF100950">
    <property type="entry name" value="NagB/RpiA/CoA transferase-like"/>
    <property type="match status" value="1"/>
</dbReference>
<evidence type="ECO:0000256" key="7">
    <source>
        <dbReference type="ARBA" id="ARBA00029734"/>
    </source>
</evidence>
<keyword evidence="10" id="KW-1185">Reference proteome</keyword>
<dbReference type="Pfam" id="PF06026">
    <property type="entry name" value="Rib_5-P_isom_A"/>
    <property type="match status" value="1"/>
</dbReference>
<sequence>MSSVSASQNLVESSKRAAARAAVDRHVNSSTKVLGVGSGSTIVYGFERVVELYKEGLLNKDLVCIPTSFQSKILITKAGLRCADLDEFPNVDITIDGADEVDSQLNCIKGGGAAHLREKAVAMVSKKLILVADYRKNSEYLGTQWTSGVPVEVIPFTYQTVIQGIKSLKPDSNPLSDFGVSGLGKMFDLSTPEVNLRIAVRKAGPVVTDNGNFVIDAHFGKILNPALLEIALKKMTGVVEVGIFSNVAQEAWFGNEDGTVSVRTTDLQNNSD</sequence>
<accession>A0A2T9Y566</accession>
<comment type="catalytic activity">
    <reaction evidence="1">
        <text>aldehydo-D-ribose 5-phosphate = D-ribulose 5-phosphate</text>
        <dbReference type="Rhea" id="RHEA:14657"/>
        <dbReference type="ChEBI" id="CHEBI:58121"/>
        <dbReference type="ChEBI" id="CHEBI:58273"/>
        <dbReference type="EC" id="5.3.1.6"/>
    </reaction>
</comment>
<dbReference type="Gene3D" id="3.40.50.1360">
    <property type="match status" value="1"/>
</dbReference>
<dbReference type="GO" id="GO:0006014">
    <property type="term" value="P:D-ribose metabolic process"/>
    <property type="evidence" value="ECO:0007669"/>
    <property type="project" value="TreeGrafter"/>
</dbReference>
<evidence type="ECO:0000256" key="6">
    <source>
        <dbReference type="ARBA" id="ARBA00023235"/>
    </source>
</evidence>
<name>A0A2T9Y566_9FUNG</name>
<proteinExistence type="inferred from homology"/>
<dbReference type="GO" id="GO:0004751">
    <property type="term" value="F:ribose-5-phosphate isomerase activity"/>
    <property type="evidence" value="ECO:0007669"/>
    <property type="project" value="UniProtKB-EC"/>
</dbReference>
<evidence type="ECO:0000256" key="4">
    <source>
        <dbReference type="ARBA" id="ARBA00011959"/>
    </source>
</evidence>
<organism evidence="9 10">
    <name type="scientific">Furculomyces boomerangus</name>
    <dbReference type="NCBI Taxonomy" id="61424"/>
    <lineage>
        <taxon>Eukaryota</taxon>
        <taxon>Fungi</taxon>
        <taxon>Fungi incertae sedis</taxon>
        <taxon>Zoopagomycota</taxon>
        <taxon>Kickxellomycotina</taxon>
        <taxon>Harpellomycetes</taxon>
        <taxon>Harpellales</taxon>
        <taxon>Harpellaceae</taxon>
        <taxon>Furculomyces</taxon>
    </lineage>
</organism>
<dbReference type="GO" id="GO:0009052">
    <property type="term" value="P:pentose-phosphate shunt, non-oxidative branch"/>
    <property type="evidence" value="ECO:0007669"/>
    <property type="project" value="InterPro"/>
</dbReference>
<dbReference type="PANTHER" id="PTHR11934">
    <property type="entry name" value="RIBOSE-5-PHOSPHATE ISOMERASE"/>
    <property type="match status" value="1"/>
</dbReference>
<dbReference type="NCBIfam" id="NF001924">
    <property type="entry name" value="PRK00702.1"/>
    <property type="match status" value="1"/>
</dbReference>
<dbReference type="UniPathway" id="UPA00115">
    <property type="reaction ID" value="UER00412"/>
</dbReference>
<reference evidence="9 10" key="1">
    <citation type="journal article" date="2018" name="MBio">
        <title>Comparative Genomics Reveals the Core Gene Toolbox for the Fungus-Insect Symbiosis.</title>
        <authorList>
            <person name="Wang Y."/>
            <person name="Stata M."/>
            <person name="Wang W."/>
            <person name="Stajich J.E."/>
            <person name="White M.M."/>
            <person name="Moncalvo J.M."/>
        </authorList>
    </citation>
    <scope>NUCLEOTIDE SEQUENCE [LARGE SCALE GENOMIC DNA]</scope>
    <source>
        <strain evidence="9 10">AUS-77-4</strain>
    </source>
</reference>
<comment type="similarity">
    <text evidence="3">Belongs to the ribose 5-phosphate isomerase family.</text>
</comment>
<dbReference type="GO" id="GO:0005737">
    <property type="term" value="C:cytoplasm"/>
    <property type="evidence" value="ECO:0007669"/>
    <property type="project" value="TreeGrafter"/>
</dbReference>
<dbReference type="EMBL" id="MBFT01000738">
    <property type="protein sequence ID" value="PVU87463.1"/>
    <property type="molecule type" value="Genomic_DNA"/>
</dbReference>
<dbReference type="InterPro" id="IPR037171">
    <property type="entry name" value="NagB/RpiA_transferase-like"/>
</dbReference>
<comment type="pathway">
    <text evidence="2">Carbohydrate degradation; pentose phosphate pathway; D-ribose 5-phosphate from D-ribulose 5-phosphate (non-oxidative stage): step 1/1.</text>
</comment>
<dbReference type="STRING" id="61424.A0A2T9Y566"/>
<dbReference type="Gene3D" id="3.30.70.260">
    <property type="match status" value="1"/>
</dbReference>
<evidence type="ECO:0000256" key="5">
    <source>
        <dbReference type="ARBA" id="ARBA00019150"/>
    </source>
</evidence>
<dbReference type="CDD" id="cd01398">
    <property type="entry name" value="RPI_A"/>
    <property type="match status" value="1"/>
</dbReference>
<comment type="caution">
    <text evidence="9">The sequence shown here is derived from an EMBL/GenBank/DDBJ whole genome shotgun (WGS) entry which is preliminary data.</text>
</comment>
<dbReference type="SUPFAM" id="SSF75445">
    <property type="entry name" value="D-ribose-5-phosphate isomerase (RpiA), lid domain"/>
    <property type="match status" value="1"/>
</dbReference>
<protein>
    <recommendedName>
        <fullName evidence="5">Ribose-5-phosphate isomerase</fullName>
        <ecNumber evidence="4">5.3.1.6</ecNumber>
    </recommendedName>
    <alternativeName>
        <fullName evidence="8">D-ribose-5-phosphate ketol-isomerase</fullName>
    </alternativeName>
    <alternativeName>
        <fullName evidence="7">Phosphoriboisomerase</fullName>
    </alternativeName>
</protein>
<evidence type="ECO:0000256" key="2">
    <source>
        <dbReference type="ARBA" id="ARBA00004988"/>
    </source>
</evidence>
<dbReference type="AlphaFoldDB" id="A0A2T9Y566"/>
<dbReference type="FunFam" id="3.40.50.1360:FF:000001">
    <property type="entry name" value="Ribose-5-phosphate isomerase A"/>
    <property type="match status" value="1"/>
</dbReference>
<evidence type="ECO:0000256" key="3">
    <source>
        <dbReference type="ARBA" id="ARBA00008088"/>
    </source>
</evidence>